<dbReference type="PANTHER" id="PTHR46268:SF24">
    <property type="entry name" value="UNIVERSAL STRESS PROTEIN"/>
    <property type="match status" value="1"/>
</dbReference>
<dbReference type="STRING" id="1114856.GCA_000383975_00748"/>
<evidence type="ECO:0000256" key="1">
    <source>
        <dbReference type="ARBA" id="ARBA00008791"/>
    </source>
</evidence>
<feature type="domain" description="UspA" evidence="2">
    <location>
        <begin position="1"/>
        <end position="139"/>
    </location>
</feature>
<dbReference type="Proteomes" id="UP000011599">
    <property type="component" value="Unassembled WGS sequence"/>
</dbReference>
<evidence type="ECO:0000259" key="2">
    <source>
        <dbReference type="Pfam" id="PF00582"/>
    </source>
</evidence>
<dbReference type="PRINTS" id="PR01438">
    <property type="entry name" value="UNVRSLSTRESS"/>
</dbReference>
<dbReference type="AlphaFoldDB" id="L9VYJ3"/>
<organism evidence="3 4">
    <name type="scientific">Natronorubrum tibetense GA33</name>
    <dbReference type="NCBI Taxonomy" id="1114856"/>
    <lineage>
        <taxon>Archaea</taxon>
        <taxon>Methanobacteriati</taxon>
        <taxon>Methanobacteriota</taxon>
        <taxon>Stenosarchaea group</taxon>
        <taxon>Halobacteria</taxon>
        <taxon>Halobacteriales</taxon>
        <taxon>Natrialbaceae</taxon>
        <taxon>Natronorubrum</taxon>
    </lineage>
</organism>
<dbReference type="OrthoDB" id="105697at2157"/>
<sequence>MTERILVPYDGSPPAKKALEYAFEKFTDPDVTALYVVPVPDGYREAFTETEERVPVVDEESGQTVLEEAAETAAESGHELRTELDTGKPDHVIVERAADEGYDTIVLGSHGRAGVSRLLLGSVAENVVRRATVPVVVVR</sequence>
<dbReference type="InterPro" id="IPR006015">
    <property type="entry name" value="Universal_stress_UspA"/>
</dbReference>
<gene>
    <name evidence="3" type="ORF">C496_07698</name>
</gene>
<evidence type="ECO:0000313" key="4">
    <source>
        <dbReference type="Proteomes" id="UP000011599"/>
    </source>
</evidence>
<dbReference type="CDD" id="cd00293">
    <property type="entry name" value="USP-like"/>
    <property type="match status" value="1"/>
</dbReference>
<dbReference type="Pfam" id="PF00582">
    <property type="entry name" value="Usp"/>
    <property type="match status" value="1"/>
</dbReference>
<dbReference type="RefSeq" id="WP_006089358.1">
    <property type="nucleotide sequence ID" value="NZ_AOHW01000023.1"/>
</dbReference>
<dbReference type="InterPro" id="IPR006016">
    <property type="entry name" value="UspA"/>
</dbReference>
<comment type="caution">
    <text evidence="3">The sequence shown here is derived from an EMBL/GenBank/DDBJ whole genome shotgun (WGS) entry which is preliminary data.</text>
</comment>
<evidence type="ECO:0000313" key="3">
    <source>
        <dbReference type="EMBL" id="ELY42265.1"/>
    </source>
</evidence>
<dbReference type="PANTHER" id="PTHR46268">
    <property type="entry name" value="STRESS RESPONSE PROTEIN NHAX"/>
    <property type="match status" value="1"/>
</dbReference>
<keyword evidence="4" id="KW-1185">Reference proteome</keyword>
<dbReference type="PATRIC" id="fig|1114856.3.peg.1608"/>
<comment type="similarity">
    <text evidence="1">Belongs to the universal stress protein A family.</text>
</comment>
<name>L9VYJ3_9EURY</name>
<accession>L9VYJ3</accession>
<proteinExistence type="inferred from homology"/>
<dbReference type="Gene3D" id="3.40.50.620">
    <property type="entry name" value="HUPs"/>
    <property type="match status" value="1"/>
</dbReference>
<dbReference type="EMBL" id="AOHW01000023">
    <property type="protein sequence ID" value="ELY42265.1"/>
    <property type="molecule type" value="Genomic_DNA"/>
</dbReference>
<dbReference type="InterPro" id="IPR014729">
    <property type="entry name" value="Rossmann-like_a/b/a_fold"/>
</dbReference>
<dbReference type="SUPFAM" id="SSF52402">
    <property type="entry name" value="Adenine nucleotide alpha hydrolases-like"/>
    <property type="match status" value="1"/>
</dbReference>
<dbReference type="eggNOG" id="arCOG02053">
    <property type="taxonomic scope" value="Archaea"/>
</dbReference>
<reference evidence="3 4" key="1">
    <citation type="journal article" date="2014" name="PLoS Genet.">
        <title>Phylogenetically driven sequencing of extremely halophilic archaea reveals strategies for static and dynamic osmo-response.</title>
        <authorList>
            <person name="Becker E.A."/>
            <person name="Seitzer P.M."/>
            <person name="Tritt A."/>
            <person name="Larsen D."/>
            <person name="Krusor M."/>
            <person name="Yao A.I."/>
            <person name="Wu D."/>
            <person name="Madern D."/>
            <person name="Eisen J.A."/>
            <person name="Darling A.E."/>
            <person name="Facciotti M.T."/>
        </authorList>
    </citation>
    <scope>NUCLEOTIDE SEQUENCE [LARGE SCALE GENOMIC DNA]</scope>
    <source>
        <strain evidence="3 4">GA33</strain>
    </source>
</reference>
<protein>
    <submittedName>
        <fullName evidence="3">UspA domain-containing protein</fullName>
    </submittedName>
</protein>